<evidence type="ECO:0000256" key="1">
    <source>
        <dbReference type="ARBA" id="ARBA00009437"/>
    </source>
</evidence>
<dbReference type="GO" id="GO:0003677">
    <property type="term" value="F:DNA binding"/>
    <property type="evidence" value="ECO:0007669"/>
    <property type="project" value="UniProtKB-KW"/>
</dbReference>
<dbReference type="RefSeq" id="WP_209459448.1">
    <property type="nucleotide sequence ID" value="NZ_JAGGKC010000012.1"/>
</dbReference>
<dbReference type="PANTHER" id="PTHR30126">
    <property type="entry name" value="HTH-TYPE TRANSCRIPTIONAL REGULATOR"/>
    <property type="match status" value="1"/>
</dbReference>
<keyword evidence="4" id="KW-0804">Transcription</keyword>
<comment type="caution">
    <text evidence="6">The sequence shown here is derived from an EMBL/GenBank/DDBJ whole genome shotgun (WGS) entry which is preliminary data.</text>
</comment>
<accession>A0ABS4G3W8</accession>
<comment type="similarity">
    <text evidence="1">Belongs to the LysR transcriptional regulatory family.</text>
</comment>
<dbReference type="PROSITE" id="PS50931">
    <property type="entry name" value="HTH_LYSR"/>
    <property type="match status" value="1"/>
</dbReference>
<dbReference type="EMBL" id="JAGGKC010000012">
    <property type="protein sequence ID" value="MBP1919243.1"/>
    <property type="molecule type" value="Genomic_DNA"/>
</dbReference>
<reference evidence="6 7" key="1">
    <citation type="submission" date="2021-03" db="EMBL/GenBank/DDBJ databases">
        <title>Genomic Encyclopedia of Type Strains, Phase IV (KMG-IV): sequencing the most valuable type-strain genomes for metagenomic binning, comparative biology and taxonomic classification.</title>
        <authorList>
            <person name="Goeker M."/>
        </authorList>
    </citation>
    <scope>NUCLEOTIDE SEQUENCE [LARGE SCALE GENOMIC DNA]</scope>
    <source>
        <strain evidence="6 7">DSM 6139</strain>
    </source>
</reference>
<organism evidence="6 7">
    <name type="scientific">Youngiibacter multivorans</name>
    <dbReference type="NCBI Taxonomy" id="937251"/>
    <lineage>
        <taxon>Bacteria</taxon>
        <taxon>Bacillati</taxon>
        <taxon>Bacillota</taxon>
        <taxon>Clostridia</taxon>
        <taxon>Eubacteriales</taxon>
        <taxon>Clostridiaceae</taxon>
        <taxon>Youngiibacter</taxon>
    </lineage>
</organism>
<name>A0ABS4G3W8_9CLOT</name>
<dbReference type="PRINTS" id="PR00039">
    <property type="entry name" value="HTHLYSR"/>
</dbReference>
<dbReference type="Proteomes" id="UP001519271">
    <property type="component" value="Unassembled WGS sequence"/>
</dbReference>
<dbReference type="Pfam" id="PF00126">
    <property type="entry name" value="HTH_1"/>
    <property type="match status" value="1"/>
</dbReference>
<protein>
    <submittedName>
        <fullName evidence="6">DNA-binding transcriptional LysR family regulator</fullName>
    </submittedName>
</protein>
<dbReference type="SUPFAM" id="SSF46785">
    <property type="entry name" value="Winged helix' DNA-binding domain"/>
    <property type="match status" value="1"/>
</dbReference>
<dbReference type="CDD" id="cd08420">
    <property type="entry name" value="PBP2_CysL_like"/>
    <property type="match status" value="1"/>
</dbReference>
<dbReference type="PANTHER" id="PTHR30126:SF39">
    <property type="entry name" value="HTH-TYPE TRANSCRIPTIONAL REGULATOR CYSL"/>
    <property type="match status" value="1"/>
</dbReference>
<keyword evidence="7" id="KW-1185">Reference proteome</keyword>
<proteinExistence type="inferred from homology"/>
<evidence type="ECO:0000313" key="7">
    <source>
        <dbReference type="Proteomes" id="UP001519271"/>
    </source>
</evidence>
<dbReference type="InterPro" id="IPR000847">
    <property type="entry name" value="LysR_HTH_N"/>
</dbReference>
<dbReference type="InterPro" id="IPR036388">
    <property type="entry name" value="WH-like_DNA-bd_sf"/>
</dbReference>
<keyword evidence="3 6" id="KW-0238">DNA-binding</keyword>
<dbReference type="SUPFAM" id="SSF53850">
    <property type="entry name" value="Periplasmic binding protein-like II"/>
    <property type="match status" value="1"/>
</dbReference>
<dbReference type="Gene3D" id="3.40.190.290">
    <property type="match status" value="1"/>
</dbReference>
<dbReference type="Gene3D" id="1.10.10.10">
    <property type="entry name" value="Winged helix-like DNA-binding domain superfamily/Winged helix DNA-binding domain"/>
    <property type="match status" value="1"/>
</dbReference>
<gene>
    <name evidence="6" type="ORF">J2Z34_001731</name>
</gene>
<evidence type="ECO:0000313" key="6">
    <source>
        <dbReference type="EMBL" id="MBP1919243.1"/>
    </source>
</evidence>
<sequence length="288" mass="32407">MTLRHLRIFVKVCETGSVTLAGEELFIAQPSVSLAISELESYYGTKFFDRIARRLQITESGKFFLQYANHITALFDEMEKGLKNIDATGTIRIGSSVTIGNYLLPGYIKAFREIYPDIRIEAVVDNSDRIEEHVLKNRLDFALVEGTVHSEYITHKKFMDDDLVVICGNAHRLADKNDVTPQELAGEDLVLRERGSAGRETLEGIFSSFGFEMKPSFESISTQAIVKAVAAGLGVSFLPYLLVKEDIDAGKIRMLRLKGAAFERCFRIIHHRNKFITPGMQAFMDLCK</sequence>
<dbReference type="InterPro" id="IPR005119">
    <property type="entry name" value="LysR_subst-bd"/>
</dbReference>
<keyword evidence="2" id="KW-0805">Transcription regulation</keyword>
<evidence type="ECO:0000259" key="5">
    <source>
        <dbReference type="PROSITE" id="PS50931"/>
    </source>
</evidence>
<evidence type="ECO:0000256" key="3">
    <source>
        <dbReference type="ARBA" id="ARBA00023125"/>
    </source>
</evidence>
<evidence type="ECO:0000256" key="2">
    <source>
        <dbReference type="ARBA" id="ARBA00023015"/>
    </source>
</evidence>
<dbReference type="InterPro" id="IPR036390">
    <property type="entry name" value="WH_DNA-bd_sf"/>
</dbReference>
<dbReference type="Pfam" id="PF03466">
    <property type="entry name" value="LysR_substrate"/>
    <property type="match status" value="1"/>
</dbReference>
<feature type="domain" description="HTH lysR-type" evidence="5">
    <location>
        <begin position="1"/>
        <end position="58"/>
    </location>
</feature>
<evidence type="ECO:0000256" key="4">
    <source>
        <dbReference type="ARBA" id="ARBA00023163"/>
    </source>
</evidence>